<keyword evidence="1" id="KW-1133">Transmembrane helix</keyword>
<gene>
    <name evidence="2" type="ORF">CGZ93_08920</name>
</gene>
<proteinExistence type="predicted"/>
<organism evidence="2 3">
    <name type="scientific">Enemella dayhoffiae</name>
    <dbReference type="NCBI Taxonomy" id="2016507"/>
    <lineage>
        <taxon>Bacteria</taxon>
        <taxon>Bacillati</taxon>
        <taxon>Actinomycetota</taxon>
        <taxon>Actinomycetes</taxon>
        <taxon>Propionibacteriales</taxon>
        <taxon>Propionibacteriaceae</taxon>
        <taxon>Enemella</taxon>
    </lineage>
</organism>
<dbReference type="AlphaFoldDB" id="A0A255H610"/>
<accession>A0A255H610</accession>
<dbReference type="Pfam" id="PF10825">
    <property type="entry name" value="DUF2752"/>
    <property type="match status" value="1"/>
</dbReference>
<evidence type="ECO:0000313" key="2">
    <source>
        <dbReference type="EMBL" id="OYO22034.1"/>
    </source>
</evidence>
<keyword evidence="1" id="KW-0812">Transmembrane</keyword>
<protein>
    <recommendedName>
        <fullName evidence="4">DUF2752 domain-containing protein</fullName>
    </recommendedName>
</protein>
<reference evidence="2 3" key="1">
    <citation type="submission" date="2017-07" db="EMBL/GenBank/DDBJ databases">
        <title>Draft whole genome sequences of clinical Proprionibacteriaceae strains.</title>
        <authorList>
            <person name="Bernier A.-M."/>
            <person name="Bernard K."/>
            <person name="Domingo M.-C."/>
        </authorList>
    </citation>
    <scope>NUCLEOTIDE SEQUENCE [LARGE SCALE GENOMIC DNA]</scope>
    <source>
        <strain evidence="2 3">NML 130396</strain>
    </source>
</reference>
<dbReference type="EMBL" id="NMVQ01000012">
    <property type="protein sequence ID" value="OYO22034.1"/>
    <property type="molecule type" value="Genomic_DNA"/>
</dbReference>
<evidence type="ECO:0000256" key="1">
    <source>
        <dbReference type="SAM" id="Phobius"/>
    </source>
</evidence>
<dbReference type="Proteomes" id="UP000216311">
    <property type="component" value="Unassembled WGS sequence"/>
</dbReference>
<comment type="caution">
    <text evidence="2">The sequence shown here is derived from an EMBL/GenBank/DDBJ whole genome shotgun (WGS) entry which is preliminary data.</text>
</comment>
<dbReference type="PROSITE" id="PS51257">
    <property type="entry name" value="PROKAR_LIPOPROTEIN"/>
    <property type="match status" value="1"/>
</dbReference>
<dbReference type="RefSeq" id="WP_094363776.1">
    <property type="nucleotide sequence ID" value="NZ_NMVQ01000012.1"/>
</dbReference>
<keyword evidence="1" id="KW-0472">Membrane</keyword>
<name>A0A255H610_9ACTN</name>
<dbReference type="OrthoDB" id="5966662at2"/>
<sequence>MIPSRPDAAPVSGWQRLGWLSLFGASCALAGGVHLLTGRGIPCPVLGLTGLQCPVCGATRMGVALLRGDLAAAWAYNPFMLLLGALLTLVWVWTGVRLLAGRSAALPGRFGRWVEARTPLQRLGLVVLPGLVWGVLRNLL</sequence>
<dbReference type="InterPro" id="IPR021215">
    <property type="entry name" value="DUF2752"/>
</dbReference>
<feature type="transmembrane region" description="Helical" evidence="1">
    <location>
        <begin position="78"/>
        <end position="100"/>
    </location>
</feature>
<keyword evidence="3" id="KW-1185">Reference proteome</keyword>
<feature type="transmembrane region" description="Helical" evidence="1">
    <location>
        <begin position="20"/>
        <end position="38"/>
    </location>
</feature>
<evidence type="ECO:0000313" key="3">
    <source>
        <dbReference type="Proteomes" id="UP000216311"/>
    </source>
</evidence>
<evidence type="ECO:0008006" key="4">
    <source>
        <dbReference type="Google" id="ProtNLM"/>
    </source>
</evidence>